<evidence type="ECO:0000313" key="6">
    <source>
        <dbReference type="Proteomes" id="UP000480556"/>
    </source>
</evidence>
<feature type="domain" description="Transglycosylase SLT" evidence="2">
    <location>
        <begin position="62"/>
        <end position="166"/>
    </location>
</feature>
<dbReference type="EMBL" id="CP045650">
    <property type="protein sequence ID" value="QGA12306.1"/>
    <property type="molecule type" value="Genomic_DNA"/>
</dbReference>
<dbReference type="PANTHER" id="PTHR37423">
    <property type="entry name" value="SOLUBLE LYTIC MUREIN TRANSGLYCOSYLASE-RELATED"/>
    <property type="match status" value="1"/>
</dbReference>
<name>A0A5Q0P672_9GAMM</name>
<dbReference type="Proteomes" id="UP000480556">
    <property type="component" value="Unassembled WGS sequence"/>
</dbReference>
<dbReference type="AlphaFoldDB" id="A0A5Q0P672"/>
<comment type="similarity">
    <text evidence="1">Belongs to the transglycosylase Slt family.</text>
</comment>
<dbReference type="Gene3D" id="1.10.530.10">
    <property type="match status" value="1"/>
</dbReference>
<protein>
    <submittedName>
        <fullName evidence="3">Transglycosylase SLT domain-containing protein</fullName>
    </submittedName>
</protein>
<evidence type="ECO:0000313" key="5">
    <source>
        <dbReference type="Proteomes" id="UP000327478"/>
    </source>
</evidence>
<dbReference type="SUPFAM" id="SSF53955">
    <property type="entry name" value="Lysozyme-like"/>
    <property type="match status" value="1"/>
</dbReference>
<sequence length="182" mass="19967">MSKKLSLSSFLKSTVVIATLSSLFGCSSLGGGSIEKRASKLATGIQKAYRVPATTAQRVSPLIIQSSQQYNIDPLTMAALIRQESSYRSQVSSHAGAVGLTQVMPRYWQQSCPGDLYDETININCGSFILAKYEQSAGSMKKALGYYNVGPSNYENNRKMRKQGKRYAKQVKQHQKALKSAL</sequence>
<evidence type="ECO:0000256" key="1">
    <source>
        <dbReference type="ARBA" id="ARBA00007734"/>
    </source>
</evidence>
<dbReference type="RefSeq" id="WP_153373393.1">
    <property type="nucleotide sequence ID" value="NZ_CP045650.1"/>
</dbReference>
<evidence type="ECO:0000313" key="3">
    <source>
        <dbReference type="EMBL" id="MQW92510.1"/>
    </source>
</evidence>
<dbReference type="InterPro" id="IPR008258">
    <property type="entry name" value="Transglycosylase_SLT_dom_1"/>
</dbReference>
<dbReference type="InterPro" id="IPR023346">
    <property type="entry name" value="Lysozyme-like_dom_sf"/>
</dbReference>
<dbReference type="Proteomes" id="UP000327478">
    <property type="component" value="Chromosome"/>
</dbReference>
<accession>A0A5Q0P672</accession>
<proteinExistence type="inferred from homology"/>
<dbReference type="PROSITE" id="PS51257">
    <property type="entry name" value="PROKAR_LIPOPROTEIN"/>
    <property type="match status" value="1"/>
</dbReference>
<organism evidence="3 6">
    <name type="scientific">Acinetobacter wanghuae</name>
    <dbReference type="NCBI Taxonomy" id="2662362"/>
    <lineage>
        <taxon>Bacteria</taxon>
        <taxon>Pseudomonadati</taxon>
        <taxon>Pseudomonadota</taxon>
        <taxon>Gammaproteobacteria</taxon>
        <taxon>Moraxellales</taxon>
        <taxon>Moraxellaceae</taxon>
        <taxon>Acinetobacter</taxon>
    </lineage>
</organism>
<evidence type="ECO:0000313" key="4">
    <source>
        <dbReference type="EMBL" id="QGA12306.1"/>
    </source>
</evidence>
<reference evidence="5 6" key="1">
    <citation type="submission" date="2019-10" db="EMBL/GenBank/DDBJ databases">
        <authorList>
            <person name="Dong K."/>
        </authorList>
    </citation>
    <scope>NUCLEOTIDE SEQUENCE [LARGE SCALE GENOMIC DNA]</scope>
    <source>
        <strain evidence="5">dk386</strain>
        <strain evidence="4">Dk386</strain>
        <strain evidence="6">dk771</strain>
        <strain evidence="3">Dk771</strain>
    </source>
</reference>
<dbReference type="PANTHER" id="PTHR37423:SF2">
    <property type="entry name" value="MEMBRANE-BOUND LYTIC MUREIN TRANSGLYCOSYLASE C"/>
    <property type="match status" value="1"/>
</dbReference>
<dbReference type="Pfam" id="PF01464">
    <property type="entry name" value="SLT"/>
    <property type="match status" value="1"/>
</dbReference>
<dbReference type="EMBL" id="WITK01000014">
    <property type="protein sequence ID" value="MQW92510.1"/>
    <property type="molecule type" value="Genomic_DNA"/>
</dbReference>
<evidence type="ECO:0000259" key="2">
    <source>
        <dbReference type="Pfam" id="PF01464"/>
    </source>
</evidence>
<keyword evidence="5" id="KW-1185">Reference proteome</keyword>
<gene>
    <name evidence="4" type="ORF">GFH30_06965</name>
    <name evidence="3" type="ORF">GHJ48_08945</name>
</gene>